<evidence type="ECO:0000256" key="2">
    <source>
        <dbReference type="ARBA" id="ARBA00022448"/>
    </source>
</evidence>
<gene>
    <name evidence="9" type="ORF">DLJ53_11375</name>
</gene>
<dbReference type="GO" id="GO:0055085">
    <property type="term" value="P:transmembrane transport"/>
    <property type="evidence" value="ECO:0007669"/>
    <property type="project" value="InterPro"/>
</dbReference>
<evidence type="ECO:0000256" key="1">
    <source>
        <dbReference type="ARBA" id="ARBA00004141"/>
    </source>
</evidence>
<feature type="transmembrane region" description="Helical" evidence="7">
    <location>
        <begin position="511"/>
        <end position="532"/>
    </location>
</feature>
<dbReference type="Gene3D" id="3.30.70.1450">
    <property type="entry name" value="Regulator of K+ conductance, C-terminal domain"/>
    <property type="match status" value="1"/>
</dbReference>
<dbReference type="Proteomes" id="UP000249590">
    <property type="component" value="Unassembled WGS sequence"/>
</dbReference>
<evidence type="ECO:0000256" key="7">
    <source>
        <dbReference type="SAM" id="Phobius"/>
    </source>
</evidence>
<comment type="caution">
    <text evidence="9">The sequence shown here is derived from an EMBL/GenBank/DDBJ whole genome shotgun (WGS) entry which is preliminary data.</text>
</comment>
<protein>
    <submittedName>
        <fullName evidence="9">SLC13 family permease</fullName>
    </submittedName>
</protein>
<evidence type="ECO:0000259" key="8">
    <source>
        <dbReference type="Pfam" id="PF03600"/>
    </source>
</evidence>
<keyword evidence="10" id="KW-1185">Reference proteome</keyword>
<feature type="transmembrane region" description="Helical" evidence="7">
    <location>
        <begin position="131"/>
        <end position="150"/>
    </location>
</feature>
<dbReference type="Pfam" id="PF03600">
    <property type="entry name" value="CitMHS"/>
    <property type="match status" value="1"/>
</dbReference>
<feature type="transmembrane region" description="Helical" evidence="7">
    <location>
        <begin position="453"/>
        <end position="473"/>
    </location>
</feature>
<evidence type="ECO:0000256" key="6">
    <source>
        <dbReference type="ARBA" id="ARBA00023136"/>
    </source>
</evidence>
<evidence type="ECO:0000256" key="3">
    <source>
        <dbReference type="ARBA" id="ARBA00022692"/>
    </source>
</evidence>
<dbReference type="PANTHER" id="PTHR43652">
    <property type="entry name" value="BASIC AMINO ACID ANTIPORTER YFCC-RELATED"/>
    <property type="match status" value="1"/>
</dbReference>
<proteinExistence type="predicted"/>
<feature type="transmembrane region" description="Helical" evidence="7">
    <location>
        <begin position="411"/>
        <end position="441"/>
    </location>
</feature>
<dbReference type="InterPro" id="IPR004680">
    <property type="entry name" value="Cit_transptr-like_dom"/>
</dbReference>
<keyword evidence="4" id="KW-0677">Repeat</keyword>
<keyword evidence="2" id="KW-0813">Transport</keyword>
<feature type="transmembrane region" description="Helical" evidence="7">
    <location>
        <begin position="51"/>
        <end position="78"/>
    </location>
</feature>
<keyword evidence="6 7" id="KW-0472">Membrane</keyword>
<accession>A0A8B2NRP2</accession>
<feature type="transmembrane region" description="Helical" evidence="7">
    <location>
        <begin position="20"/>
        <end position="39"/>
    </location>
</feature>
<feature type="transmembrane region" description="Helical" evidence="7">
    <location>
        <begin position="577"/>
        <end position="597"/>
    </location>
</feature>
<evidence type="ECO:0000313" key="9">
    <source>
        <dbReference type="EMBL" id="RAI02555.1"/>
    </source>
</evidence>
<keyword evidence="5 7" id="KW-1133">Transmembrane helix</keyword>
<dbReference type="PANTHER" id="PTHR43652:SF2">
    <property type="entry name" value="BASIC AMINO ACID ANTIPORTER YFCC-RELATED"/>
    <property type="match status" value="1"/>
</dbReference>
<reference evidence="9 10" key="1">
    <citation type="submission" date="2018-05" db="EMBL/GenBank/DDBJ databases">
        <title>Acuticoccus sediminis sp. nov., isolated from deep-sea sediment of Indian Ocean.</title>
        <authorList>
            <person name="Liu X."/>
            <person name="Lai Q."/>
            <person name="Du Y."/>
            <person name="Sun F."/>
            <person name="Zhang X."/>
            <person name="Wang S."/>
            <person name="Shao Z."/>
        </authorList>
    </citation>
    <scope>NUCLEOTIDE SEQUENCE [LARGE SCALE GENOMIC DNA]</scope>
    <source>
        <strain evidence="9 10">PTG4-2</strain>
    </source>
</reference>
<feature type="transmembrane region" description="Helical" evidence="7">
    <location>
        <begin position="170"/>
        <end position="191"/>
    </location>
</feature>
<dbReference type="SUPFAM" id="SSF116726">
    <property type="entry name" value="TrkA C-terminal domain-like"/>
    <property type="match status" value="1"/>
</dbReference>
<name>A0A8B2NRP2_9HYPH</name>
<keyword evidence="3 7" id="KW-0812">Transmembrane</keyword>
<evidence type="ECO:0000256" key="4">
    <source>
        <dbReference type="ARBA" id="ARBA00022737"/>
    </source>
</evidence>
<organism evidence="9 10">
    <name type="scientific">Acuticoccus sediminis</name>
    <dbReference type="NCBI Taxonomy" id="2184697"/>
    <lineage>
        <taxon>Bacteria</taxon>
        <taxon>Pseudomonadati</taxon>
        <taxon>Pseudomonadota</taxon>
        <taxon>Alphaproteobacteria</taxon>
        <taxon>Hyphomicrobiales</taxon>
        <taxon>Amorphaceae</taxon>
        <taxon>Acuticoccus</taxon>
    </lineage>
</organism>
<dbReference type="OrthoDB" id="9809303at2"/>
<sequence length="599" mass="61709">MIAVIIAAAVVLFVWNRLPVVVVAMGVALALYASGILSLDAALSGLGDPAVIFIASLFVVSAGLEATGVTAWAGQLLIAGAGEESRTRLLVLIALLVALLTALISVNGAVAALLPVVVVMAVKLKRSPSQLLMPLVFSAHAGSMLALTGTPVNVLVSNASMDAGTGPFGFFEFAVAGIPLLAGTIAIIVVFGRQLLPERGGPSISADFSAHAKTLVEQYGLSNGTFHMRVRPSSPLVGQAPGSVTVDDATGLKLVSLQQGDRGGPFQRGAIAAGDYLILRGSSEAAAAFAGDNQLAFREEKAAEDLREALFNRTSGLAEVVIPPRSGLIGSTVFPGMVTESGDLIILAVQRQGADLEPDEVVLEAGDTLLLQGTWKALDVHLSDPDVLVVNSPDLVRRQAVPMGAGAKMSIAILLGMVLLLATGLVPAAVAGLLAAGAMVLTGILTVEQSYRAVSWTTVILVGAMMPLSTAMYQTGAANLLAESLVALIGDAGPYALLAGLFIITSVMGQLISNTATALIVIPIGVAAAQGMGLSPRPVLMSITVAAAGAFLTPIATPTNLMVMAPGGYKFTDYWKLGLPLLTWFFIVSVFFVPMIWRF</sequence>
<dbReference type="InterPro" id="IPR036721">
    <property type="entry name" value="RCK_C_sf"/>
</dbReference>
<dbReference type="EMBL" id="QHHQ01000002">
    <property type="protein sequence ID" value="RAI02555.1"/>
    <property type="molecule type" value="Genomic_DNA"/>
</dbReference>
<feature type="transmembrane region" description="Helical" evidence="7">
    <location>
        <begin position="539"/>
        <end position="557"/>
    </location>
</feature>
<dbReference type="InterPro" id="IPR051679">
    <property type="entry name" value="DASS-Related_Transporters"/>
</dbReference>
<dbReference type="GO" id="GO:0006813">
    <property type="term" value="P:potassium ion transport"/>
    <property type="evidence" value="ECO:0007669"/>
    <property type="project" value="InterPro"/>
</dbReference>
<feature type="transmembrane region" description="Helical" evidence="7">
    <location>
        <begin position="485"/>
        <end position="505"/>
    </location>
</feature>
<feature type="domain" description="Citrate transporter-like" evidence="8">
    <location>
        <begin position="10"/>
        <end position="546"/>
    </location>
</feature>
<feature type="transmembrane region" description="Helical" evidence="7">
    <location>
        <begin position="90"/>
        <end position="119"/>
    </location>
</feature>
<evidence type="ECO:0000256" key="5">
    <source>
        <dbReference type="ARBA" id="ARBA00022989"/>
    </source>
</evidence>
<comment type="subcellular location">
    <subcellularLocation>
        <location evidence="1">Membrane</location>
        <topology evidence="1">Multi-pass membrane protein</topology>
    </subcellularLocation>
</comment>
<dbReference type="AlphaFoldDB" id="A0A8B2NRP2"/>
<dbReference type="GO" id="GO:0005886">
    <property type="term" value="C:plasma membrane"/>
    <property type="evidence" value="ECO:0007669"/>
    <property type="project" value="TreeGrafter"/>
</dbReference>
<evidence type="ECO:0000313" key="10">
    <source>
        <dbReference type="Proteomes" id="UP000249590"/>
    </source>
</evidence>